<organism evidence="3 4">
    <name type="scientific">Umbelopsis ramanniana AG</name>
    <dbReference type="NCBI Taxonomy" id="1314678"/>
    <lineage>
        <taxon>Eukaryota</taxon>
        <taxon>Fungi</taxon>
        <taxon>Fungi incertae sedis</taxon>
        <taxon>Mucoromycota</taxon>
        <taxon>Mucoromycotina</taxon>
        <taxon>Umbelopsidomycetes</taxon>
        <taxon>Umbelopsidales</taxon>
        <taxon>Umbelopsidaceae</taxon>
        <taxon>Umbelopsis</taxon>
    </lineage>
</organism>
<protein>
    <recommendedName>
        <fullName evidence="2">DUF7905 domain-containing protein</fullName>
    </recommendedName>
</protein>
<feature type="compositionally biased region" description="Basic and acidic residues" evidence="1">
    <location>
        <begin position="150"/>
        <end position="164"/>
    </location>
</feature>
<comment type="caution">
    <text evidence="3">The sequence shown here is derived from an EMBL/GenBank/DDBJ whole genome shotgun (WGS) entry which is preliminary data.</text>
</comment>
<name>A0AAD5EI20_UMBRA</name>
<feature type="region of interest" description="Disordered" evidence="1">
    <location>
        <begin position="142"/>
        <end position="164"/>
    </location>
</feature>
<evidence type="ECO:0000256" key="1">
    <source>
        <dbReference type="SAM" id="MobiDB-lite"/>
    </source>
</evidence>
<evidence type="ECO:0000313" key="4">
    <source>
        <dbReference type="Proteomes" id="UP001206595"/>
    </source>
</evidence>
<evidence type="ECO:0000313" key="3">
    <source>
        <dbReference type="EMBL" id="KAI8583609.1"/>
    </source>
</evidence>
<accession>A0AAD5EI20</accession>
<dbReference type="Proteomes" id="UP001206595">
    <property type="component" value="Unassembled WGS sequence"/>
</dbReference>
<dbReference type="EMBL" id="MU620895">
    <property type="protein sequence ID" value="KAI8583609.1"/>
    <property type="molecule type" value="Genomic_DNA"/>
</dbReference>
<dbReference type="AlphaFoldDB" id="A0AAD5EI20"/>
<sequence>MSIEPEVPYDLDDEIADSWRDPDVLRDDIIGRARTQLSITPGLEVSSPSNDQNYDSYIENIDAPDRFPDDYWVLPANRTLRDLLGNDRKARFARLREETTAYVEYNDAKGQIDIWGDSIAIQKAKDQLNMLATNLHENEMNSRRRRKGWARPERPLTEREQRRVERHEKRLLEERVYQQHPTGTQPYSGVFMIPDRNMPIMKYLGDKEVYLNSLRAECKCYMWYDKDANAIRMSSDSPEKILEAGRRLRNWYLKSVRRITPQRLHLLRQPKEKLLVRFSRLPPDFIISDTLDPRQEQKLESKYRLMEPVKTGVPVTLQEKNLIDLDDDDMLLMKNTDVRSLSPELQTLDENNAQQLQDVLEKALESIRLFDWEFVMKIQFGQICLIDYPNRTDPLSLEDLANKYFPNPKFRSGLAPCISVDKNHINPLLEYLNRNCHEYHDSPRVTFSMDTLQYPTFTVPVRDRRDSQPQKRSRWPTTITCTFNSNGSINLWNCLTDHDDLVIANCVSLDSDYSWELKLQSSRRLPSDIDTPQGQLATNSKLGSDNSLVYPVIRDVEVQKVTKKTKWLYGWGDWVVEVGRDEVWVRQQLAQQENGVHCDLSLLEPIRTVWKVAIYHENWHHRLAQNLTLKIGEAPNWKVADFLSKDGEDTRVMLATARAFIDILNNEVPLYWKTDGNLFTKIPLLF</sequence>
<reference evidence="3" key="2">
    <citation type="journal article" date="2022" name="Proc. Natl. Acad. Sci. U.S.A.">
        <title>Diploid-dominant life cycles characterize the early evolution of Fungi.</title>
        <authorList>
            <person name="Amses K.R."/>
            <person name="Simmons D.R."/>
            <person name="Longcore J.E."/>
            <person name="Mondo S.J."/>
            <person name="Seto K."/>
            <person name="Jeronimo G.H."/>
            <person name="Bonds A.E."/>
            <person name="Quandt C.A."/>
            <person name="Davis W.J."/>
            <person name="Chang Y."/>
            <person name="Federici B.A."/>
            <person name="Kuo A."/>
            <person name="LaButti K."/>
            <person name="Pangilinan J."/>
            <person name="Andreopoulos W."/>
            <person name="Tritt A."/>
            <person name="Riley R."/>
            <person name="Hundley H."/>
            <person name="Johnson J."/>
            <person name="Lipzen A."/>
            <person name="Barry K."/>
            <person name="Lang B.F."/>
            <person name="Cuomo C.A."/>
            <person name="Buchler N.E."/>
            <person name="Grigoriev I.V."/>
            <person name="Spatafora J.W."/>
            <person name="Stajich J.E."/>
            <person name="James T.Y."/>
        </authorList>
    </citation>
    <scope>NUCLEOTIDE SEQUENCE</scope>
    <source>
        <strain evidence="3">AG</strain>
    </source>
</reference>
<dbReference type="RefSeq" id="XP_051448613.1">
    <property type="nucleotide sequence ID" value="XM_051585817.1"/>
</dbReference>
<feature type="domain" description="DUF7905" evidence="2">
    <location>
        <begin position="341"/>
        <end position="647"/>
    </location>
</feature>
<proteinExistence type="predicted"/>
<keyword evidence="4" id="KW-1185">Reference proteome</keyword>
<dbReference type="Pfam" id="PF25482">
    <property type="entry name" value="DUF7905"/>
    <property type="match status" value="1"/>
</dbReference>
<dbReference type="GeneID" id="75911165"/>
<evidence type="ECO:0000259" key="2">
    <source>
        <dbReference type="Pfam" id="PF25482"/>
    </source>
</evidence>
<dbReference type="InterPro" id="IPR057227">
    <property type="entry name" value="DUF7905"/>
</dbReference>
<gene>
    <name evidence="3" type="ORF">K450DRAFT_221973</name>
</gene>
<reference evidence="3" key="1">
    <citation type="submission" date="2021-06" db="EMBL/GenBank/DDBJ databases">
        <authorList>
            <consortium name="DOE Joint Genome Institute"/>
            <person name="Mondo S.J."/>
            <person name="Amses K.R."/>
            <person name="Simmons D.R."/>
            <person name="Longcore J.E."/>
            <person name="Seto K."/>
            <person name="Alves G.H."/>
            <person name="Bonds A.E."/>
            <person name="Quandt C.A."/>
            <person name="Davis W.J."/>
            <person name="Chang Y."/>
            <person name="Letcher P.M."/>
            <person name="Powell M.J."/>
            <person name="Kuo A."/>
            <person name="Labutti K."/>
            <person name="Pangilinan J."/>
            <person name="Andreopoulos W."/>
            <person name="Tritt A."/>
            <person name="Riley R."/>
            <person name="Hundley H."/>
            <person name="Johnson J."/>
            <person name="Lipzen A."/>
            <person name="Barry K."/>
            <person name="Berbee M.L."/>
            <person name="Buchler N.E."/>
            <person name="Grigoriev I.V."/>
            <person name="Spatafora J.W."/>
            <person name="Stajich J.E."/>
            <person name="James T.Y."/>
        </authorList>
    </citation>
    <scope>NUCLEOTIDE SEQUENCE</scope>
    <source>
        <strain evidence="3">AG</strain>
    </source>
</reference>